<dbReference type="Proteomes" id="UP000325607">
    <property type="component" value="Unassembled WGS sequence"/>
</dbReference>
<dbReference type="EMBL" id="CABVGX010000033">
    <property type="protein sequence ID" value="VVN10851.1"/>
    <property type="molecule type" value="Genomic_DNA"/>
</dbReference>
<dbReference type="InterPro" id="IPR014500">
    <property type="entry name" value="UCP019307_cupin"/>
</dbReference>
<dbReference type="PANTHER" id="PTHR36448">
    <property type="entry name" value="BLR7373 PROTEIN"/>
    <property type="match status" value="1"/>
</dbReference>
<dbReference type="PIRSF" id="PIRSF019307">
    <property type="entry name" value="UCP019307"/>
    <property type="match status" value="1"/>
</dbReference>
<feature type="domain" description="Cupin type-2" evidence="1">
    <location>
        <begin position="65"/>
        <end position="111"/>
    </location>
</feature>
<dbReference type="InterPro" id="IPR014710">
    <property type="entry name" value="RmlC-like_jellyroll"/>
</dbReference>
<gene>
    <name evidence="2" type="ORF">PS645_03781</name>
</gene>
<evidence type="ECO:0000313" key="2">
    <source>
        <dbReference type="EMBL" id="VVN10851.1"/>
    </source>
</evidence>
<dbReference type="Pfam" id="PF07883">
    <property type="entry name" value="Cupin_2"/>
    <property type="match status" value="1"/>
</dbReference>
<reference evidence="2 3" key="1">
    <citation type="submission" date="2019-09" db="EMBL/GenBank/DDBJ databases">
        <authorList>
            <person name="Chandra G."/>
            <person name="Truman W A."/>
        </authorList>
    </citation>
    <scope>NUCLEOTIDE SEQUENCE [LARGE SCALE GENOMIC DNA]</scope>
    <source>
        <strain evidence="2">PS645</strain>
    </source>
</reference>
<dbReference type="InterPro" id="IPR011051">
    <property type="entry name" value="RmlC_Cupin_sf"/>
</dbReference>
<dbReference type="InterPro" id="IPR013096">
    <property type="entry name" value="Cupin_2"/>
</dbReference>
<dbReference type="OrthoDB" id="9791759at2"/>
<dbReference type="RefSeq" id="WP_150581873.1">
    <property type="nucleotide sequence ID" value="NZ_CABVGX010000033.1"/>
</dbReference>
<dbReference type="InterPro" id="IPR047121">
    <property type="entry name" value="YjiB-like"/>
</dbReference>
<name>A0A5E6V1B8_PSEFL</name>
<protein>
    <recommendedName>
        <fullName evidence="1">Cupin type-2 domain-containing protein</fullName>
    </recommendedName>
</protein>
<sequence length="174" mass="18893">MHPHTGNSLVQLFFADDGQTPNSRLPVLIYQNVALDSADKARAFEVLFAANDWPAQWRAQVFDYHHYHSNAHEVLGVAKGRARLKLGGPAGAEQVLEEGDVLILPAGTGHCSLEQSADFLVVGAYPRGQGDYDIQRPDPDTHAASMARIAKVKLPDADPVYGNKGPLVDTWLAV</sequence>
<proteinExistence type="predicted"/>
<dbReference type="AlphaFoldDB" id="A0A5E6V1B8"/>
<dbReference type="PANTHER" id="PTHR36448:SF2">
    <property type="entry name" value="CUPIN TYPE-1 DOMAIN-CONTAINING PROTEIN"/>
    <property type="match status" value="1"/>
</dbReference>
<dbReference type="SUPFAM" id="SSF51182">
    <property type="entry name" value="RmlC-like cupins"/>
    <property type="match status" value="1"/>
</dbReference>
<evidence type="ECO:0000259" key="1">
    <source>
        <dbReference type="Pfam" id="PF07883"/>
    </source>
</evidence>
<dbReference type="CDD" id="cd02219">
    <property type="entry name" value="cupin_YjlB-like"/>
    <property type="match status" value="1"/>
</dbReference>
<dbReference type="Gene3D" id="2.60.120.10">
    <property type="entry name" value="Jelly Rolls"/>
    <property type="match status" value="1"/>
</dbReference>
<accession>A0A5E6V1B8</accession>
<organism evidence="2 3">
    <name type="scientific">Pseudomonas fluorescens</name>
    <dbReference type="NCBI Taxonomy" id="294"/>
    <lineage>
        <taxon>Bacteria</taxon>
        <taxon>Pseudomonadati</taxon>
        <taxon>Pseudomonadota</taxon>
        <taxon>Gammaproteobacteria</taxon>
        <taxon>Pseudomonadales</taxon>
        <taxon>Pseudomonadaceae</taxon>
        <taxon>Pseudomonas</taxon>
    </lineage>
</organism>
<evidence type="ECO:0000313" key="3">
    <source>
        <dbReference type="Proteomes" id="UP000325607"/>
    </source>
</evidence>